<dbReference type="GO" id="GO:0044281">
    <property type="term" value="P:small molecule metabolic process"/>
    <property type="evidence" value="ECO:0007669"/>
    <property type="project" value="UniProtKB-ARBA"/>
</dbReference>
<comment type="cofactor">
    <cofactor evidence="1">
        <name>Mg(2+)</name>
        <dbReference type="ChEBI" id="CHEBI:18420"/>
    </cofactor>
</comment>
<dbReference type="InterPro" id="IPR036663">
    <property type="entry name" value="Fumarylacetoacetase_C_sf"/>
</dbReference>
<dbReference type="FunFam" id="3.90.850.10:FF:000025">
    <property type="entry name" value="5-oxo-1,2,5-tricarboxilic-3-penten aciddecarboxilase/isomer"/>
    <property type="match status" value="1"/>
</dbReference>
<evidence type="ECO:0000256" key="3">
    <source>
        <dbReference type="ARBA" id="ARBA00022723"/>
    </source>
</evidence>
<dbReference type="GO" id="GO:0016787">
    <property type="term" value="F:hydrolase activity"/>
    <property type="evidence" value="ECO:0007669"/>
    <property type="project" value="UniProtKB-KW"/>
</dbReference>
<evidence type="ECO:0000313" key="5">
    <source>
        <dbReference type="EMBL" id="RDV00384.1"/>
    </source>
</evidence>
<comment type="caution">
    <text evidence="5">The sequence shown here is derived from an EMBL/GenBank/DDBJ whole genome shotgun (WGS) entry which is preliminary data.</text>
</comment>
<evidence type="ECO:0000313" key="6">
    <source>
        <dbReference type="Proteomes" id="UP000256838"/>
    </source>
</evidence>
<protein>
    <submittedName>
        <fullName evidence="5">FAA hydrolase family protein</fullName>
    </submittedName>
</protein>
<dbReference type="SUPFAM" id="SSF56529">
    <property type="entry name" value="FAH"/>
    <property type="match status" value="1"/>
</dbReference>
<reference evidence="5 6" key="1">
    <citation type="submission" date="2018-08" db="EMBL/GenBank/DDBJ databases">
        <title>Paraburkholderia sp. DHOM06 isolated from forest soil.</title>
        <authorList>
            <person name="Gao Z.-H."/>
            <person name="Qiu L.-H."/>
        </authorList>
    </citation>
    <scope>NUCLEOTIDE SEQUENCE [LARGE SCALE GENOMIC DNA]</scope>
    <source>
        <strain evidence="5 6">DHOM06</strain>
    </source>
</reference>
<keyword evidence="3" id="KW-0479">Metal-binding</keyword>
<dbReference type="RefSeq" id="WP_115531654.1">
    <property type="nucleotide sequence ID" value="NZ_QRGA01000001.1"/>
</dbReference>
<dbReference type="InterPro" id="IPR051121">
    <property type="entry name" value="FAH"/>
</dbReference>
<dbReference type="GO" id="GO:0046872">
    <property type="term" value="F:metal ion binding"/>
    <property type="evidence" value="ECO:0007669"/>
    <property type="project" value="UniProtKB-KW"/>
</dbReference>
<accession>A0A3D8K4M5</accession>
<dbReference type="PANTHER" id="PTHR42796">
    <property type="entry name" value="FUMARYLACETOACETATE HYDROLASE DOMAIN-CONTAINING PROTEIN 2A-RELATED"/>
    <property type="match status" value="1"/>
</dbReference>
<name>A0A3D8K4M5_9BURK</name>
<evidence type="ECO:0000256" key="1">
    <source>
        <dbReference type="ARBA" id="ARBA00001946"/>
    </source>
</evidence>
<evidence type="ECO:0000256" key="2">
    <source>
        <dbReference type="ARBA" id="ARBA00010211"/>
    </source>
</evidence>
<comment type="similarity">
    <text evidence="2">Belongs to the FAH family.</text>
</comment>
<evidence type="ECO:0000259" key="4">
    <source>
        <dbReference type="Pfam" id="PF01557"/>
    </source>
</evidence>
<dbReference type="InterPro" id="IPR011234">
    <property type="entry name" value="Fumarylacetoacetase-like_C"/>
</dbReference>
<keyword evidence="5" id="KW-0378">Hydrolase</keyword>
<proteinExistence type="inferred from homology"/>
<feature type="domain" description="Fumarylacetoacetase-like C-terminal" evidence="4">
    <location>
        <begin position="91"/>
        <end position="301"/>
    </location>
</feature>
<dbReference type="OrthoDB" id="8582489at2"/>
<dbReference type="AlphaFoldDB" id="A0A3D8K4M5"/>
<dbReference type="Pfam" id="PF01557">
    <property type="entry name" value="FAA_hydrolase"/>
    <property type="match status" value="1"/>
</dbReference>
<keyword evidence="6" id="KW-1185">Reference proteome</keyword>
<dbReference type="Gene3D" id="3.90.850.10">
    <property type="entry name" value="Fumarylacetoacetase-like, C-terminal domain"/>
    <property type="match status" value="1"/>
</dbReference>
<gene>
    <name evidence="5" type="ORF">DWV00_00855</name>
</gene>
<dbReference type="PANTHER" id="PTHR42796:SF4">
    <property type="entry name" value="FUMARYLACETOACETATE HYDROLASE DOMAIN-CONTAINING PROTEIN 2A"/>
    <property type="match status" value="1"/>
</dbReference>
<dbReference type="EMBL" id="QRGA01000001">
    <property type="protein sequence ID" value="RDV00384.1"/>
    <property type="molecule type" value="Genomic_DNA"/>
</dbReference>
<organism evidence="5 6">
    <name type="scientific">Trinickia dinghuensis</name>
    <dbReference type="NCBI Taxonomy" id="2291023"/>
    <lineage>
        <taxon>Bacteria</taxon>
        <taxon>Pseudomonadati</taxon>
        <taxon>Pseudomonadota</taxon>
        <taxon>Betaproteobacteria</taxon>
        <taxon>Burkholderiales</taxon>
        <taxon>Burkholderiaceae</taxon>
        <taxon>Trinickia</taxon>
    </lineage>
</organism>
<sequence>MKLVTYRANPTSAARLGAIVDDMVVDLASFGAHVGHALPENMLDFIDLGPHAVAATTALLGEHASNWPLGTAVPLPNVKLLAPIPRPRKNIFGIGLNYVEHVAESSRTLDTSKELPKQPVIFSKPPTTVIGPGDAIEHNEAITKQLDWEVELAVIVGTRARRVSEADALRYVFGYSLLIDMSARDCRRAGQWIYSKGQDTYAPFGPVIVTADEIPDPHALDLSLKVNGVTKQDSNTRYMLFKVPALIADISAGITLEPGDIIATGTPEGVGAGRNPQEWVWPGDVIEARLEKIGELRHPVVAVGPVARARSE</sequence>
<dbReference type="Proteomes" id="UP000256838">
    <property type="component" value="Unassembled WGS sequence"/>
</dbReference>